<sequence>MKKCVLLAALLVCLLGFATGVSFAESANIVSHGSHDHVSFGSTIDINEGDSASDVVCAFCSVRIHGNVSGSMVAFFSNVSVDSGKTINGDTVVFGGKLALADQSHIDGQLVLFGGELQQAPTAEISGDRVVMEGPGWLLFVLLPFLIPIGIVWLIIYLIRRNRYQFPAYPGGRRF</sequence>
<organism evidence="3 4">
    <name type="scientific">Granulicella sibirica</name>
    <dbReference type="NCBI Taxonomy" id="2479048"/>
    <lineage>
        <taxon>Bacteria</taxon>
        <taxon>Pseudomonadati</taxon>
        <taxon>Acidobacteriota</taxon>
        <taxon>Terriglobia</taxon>
        <taxon>Terriglobales</taxon>
        <taxon>Acidobacteriaceae</taxon>
        <taxon>Granulicella</taxon>
    </lineage>
</organism>
<gene>
    <name evidence="3" type="ORF">GRAN_1229</name>
</gene>
<keyword evidence="1" id="KW-0472">Membrane</keyword>
<comment type="caution">
    <text evidence="3">The sequence shown here is derived from an EMBL/GenBank/DDBJ whole genome shotgun (WGS) entry which is preliminary data.</text>
</comment>
<proteinExistence type="predicted"/>
<dbReference type="AlphaFoldDB" id="A0A4Q0T7B8"/>
<feature type="chain" id="PRO_5020577273" evidence="2">
    <location>
        <begin position="25"/>
        <end position="175"/>
    </location>
</feature>
<name>A0A4Q0T7B8_9BACT</name>
<evidence type="ECO:0000313" key="4">
    <source>
        <dbReference type="Proteomes" id="UP000289437"/>
    </source>
</evidence>
<keyword evidence="1" id="KW-0812">Transmembrane</keyword>
<reference evidence="3 4" key="1">
    <citation type="submission" date="2018-11" db="EMBL/GenBank/DDBJ databases">
        <authorList>
            <person name="Mardanov A.V."/>
            <person name="Ravin N.V."/>
            <person name="Dedysh S.N."/>
        </authorList>
    </citation>
    <scope>NUCLEOTIDE SEQUENCE [LARGE SCALE GENOMIC DNA]</scope>
    <source>
        <strain evidence="3 4">AF10</strain>
    </source>
</reference>
<evidence type="ECO:0000256" key="2">
    <source>
        <dbReference type="SAM" id="SignalP"/>
    </source>
</evidence>
<accession>A0A4Q0T7B8</accession>
<reference evidence="4" key="2">
    <citation type="submission" date="2019-02" db="EMBL/GenBank/DDBJ databases">
        <title>Granulicella sibirica sp. nov., a psychrotolerant acidobacterium isolated from an organic soil layer in forested tundra, West Siberia.</title>
        <authorList>
            <person name="Oshkin I.Y."/>
            <person name="Kulichevskaya I.S."/>
            <person name="Rijpstra W.I.C."/>
            <person name="Sinninghe Damste J.S."/>
            <person name="Rakitin A.L."/>
            <person name="Ravin N.V."/>
            <person name="Dedysh S.N."/>
        </authorList>
    </citation>
    <scope>NUCLEOTIDE SEQUENCE [LARGE SCALE GENOMIC DNA]</scope>
    <source>
        <strain evidence="4">AF10</strain>
    </source>
</reference>
<feature type="signal peptide" evidence="2">
    <location>
        <begin position="1"/>
        <end position="24"/>
    </location>
</feature>
<keyword evidence="1" id="KW-1133">Transmembrane helix</keyword>
<dbReference type="OrthoDB" id="119938at2"/>
<dbReference type="RefSeq" id="WP_128912013.1">
    <property type="nucleotide sequence ID" value="NZ_RDSM01000001.1"/>
</dbReference>
<evidence type="ECO:0000313" key="3">
    <source>
        <dbReference type="EMBL" id="RXH57919.1"/>
    </source>
</evidence>
<keyword evidence="4" id="KW-1185">Reference proteome</keyword>
<dbReference type="EMBL" id="RDSM01000001">
    <property type="protein sequence ID" value="RXH57919.1"/>
    <property type="molecule type" value="Genomic_DNA"/>
</dbReference>
<keyword evidence="2" id="KW-0732">Signal</keyword>
<protein>
    <submittedName>
        <fullName evidence="3">Uncharacterized protein</fullName>
    </submittedName>
</protein>
<feature type="transmembrane region" description="Helical" evidence="1">
    <location>
        <begin position="137"/>
        <end position="159"/>
    </location>
</feature>
<dbReference type="Proteomes" id="UP000289437">
    <property type="component" value="Unassembled WGS sequence"/>
</dbReference>
<evidence type="ECO:0000256" key="1">
    <source>
        <dbReference type="SAM" id="Phobius"/>
    </source>
</evidence>